<keyword evidence="4" id="KW-1185">Reference proteome</keyword>
<feature type="transmembrane region" description="Helical" evidence="2">
    <location>
        <begin position="730"/>
        <end position="751"/>
    </location>
</feature>
<accession>A0A7J5B0K3</accession>
<evidence type="ECO:0000256" key="1">
    <source>
        <dbReference type="SAM" id="MobiDB-lite"/>
    </source>
</evidence>
<reference evidence="3 4" key="1">
    <citation type="submission" date="2019-09" db="EMBL/GenBank/DDBJ databases">
        <title>Phylogeny of genus Pseudoclavibacter and closely related genus.</title>
        <authorList>
            <person name="Li Y."/>
        </authorList>
    </citation>
    <scope>NUCLEOTIDE SEQUENCE [LARGE SCALE GENOMIC DNA]</scope>
    <source>
        <strain evidence="3 4">THG-MD12</strain>
    </source>
</reference>
<dbReference type="SUPFAM" id="SSF53448">
    <property type="entry name" value="Nucleotide-diphospho-sugar transferases"/>
    <property type="match status" value="1"/>
</dbReference>
<feature type="transmembrane region" description="Helical" evidence="2">
    <location>
        <begin position="374"/>
        <end position="394"/>
    </location>
</feature>
<dbReference type="Pfam" id="PF13641">
    <property type="entry name" value="Glyco_tranf_2_3"/>
    <property type="match status" value="1"/>
</dbReference>
<dbReference type="InterPro" id="IPR029044">
    <property type="entry name" value="Nucleotide-diphossugar_trans"/>
</dbReference>
<feature type="transmembrane region" description="Helical" evidence="2">
    <location>
        <begin position="452"/>
        <end position="473"/>
    </location>
</feature>
<feature type="transmembrane region" description="Helical" evidence="2">
    <location>
        <begin position="536"/>
        <end position="561"/>
    </location>
</feature>
<evidence type="ECO:0000313" key="4">
    <source>
        <dbReference type="Proteomes" id="UP000490386"/>
    </source>
</evidence>
<evidence type="ECO:0000313" key="3">
    <source>
        <dbReference type="EMBL" id="KAB1637005.1"/>
    </source>
</evidence>
<dbReference type="EMBL" id="WBJX01000004">
    <property type="protein sequence ID" value="KAB1637005.1"/>
    <property type="molecule type" value="Genomic_DNA"/>
</dbReference>
<name>A0A7J5B0K3_9MICO</name>
<dbReference type="PANTHER" id="PTHR43685:SF3">
    <property type="entry name" value="SLR2126 PROTEIN"/>
    <property type="match status" value="1"/>
</dbReference>
<comment type="caution">
    <text evidence="3">The sequence shown here is derived from an EMBL/GenBank/DDBJ whole genome shotgun (WGS) entry which is preliminary data.</text>
</comment>
<feature type="region of interest" description="Disordered" evidence="1">
    <location>
        <begin position="985"/>
        <end position="1006"/>
    </location>
</feature>
<keyword evidence="2" id="KW-0812">Transmembrane</keyword>
<feature type="transmembrane region" description="Helical" evidence="2">
    <location>
        <begin position="664"/>
        <end position="684"/>
    </location>
</feature>
<organism evidence="3 4">
    <name type="scientific">Pseudoclavibacter terrae</name>
    <dbReference type="NCBI Taxonomy" id="1530195"/>
    <lineage>
        <taxon>Bacteria</taxon>
        <taxon>Bacillati</taxon>
        <taxon>Actinomycetota</taxon>
        <taxon>Actinomycetes</taxon>
        <taxon>Micrococcales</taxon>
        <taxon>Microbacteriaceae</taxon>
        <taxon>Pseudoclavibacter</taxon>
    </lineage>
</organism>
<dbReference type="Proteomes" id="UP000490386">
    <property type="component" value="Unassembled WGS sequence"/>
</dbReference>
<dbReference type="PANTHER" id="PTHR43685">
    <property type="entry name" value="GLYCOSYLTRANSFERASE"/>
    <property type="match status" value="1"/>
</dbReference>
<evidence type="ECO:0000256" key="2">
    <source>
        <dbReference type="SAM" id="Phobius"/>
    </source>
</evidence>
<feature type="transmembrane region" description="Helical" evidence="2">
    <location>
        <begin position="505"/>
        <end position="524"/>
    </location>
</feature>
<dbReference type="InterPro" id="IPR050834">
    <property type="entry name" value="Glycosyltransf_2"/>
</dbReference>
<dbReference type="OrthoDB" id="3734530at2"/>
<gene>
    <name evidence="3" type="ORF">F8O03_11890</name>
</gene>
<proteinExistence type="predicted"/>
<dbReference type="AlphaFoldDB" id="A0A7J5B0K3"/>
<feature type="transmembrane region" description="Helical" evidence="2">
    <location>
        <begin position="919"/>
        <end position="943"/>
    </location>
</feature>
<protein>
    <submittedName>
        <fullName evidence="3">Glycosyltransferase</fullName>
    </submittedName>
</protein>
<keyword evidence="2" id="KW-1133">Transmembrane helix</keyword>
<feature type="transmembrane region" description="Helical" evidence="2">
    <location>
        <begin position="636"/>
        <end position="657"/>
    </location>
</feature>
<feature type="transmembrane region" description="Helical" evidence="2">
    <location>
        <begin position="480"/>
        <end position="499"/>
    </location>
</feature>
<dbReference type="Gene3D" id="3.90.550.10">
    <property type="entry name" value="Spore Coat Polysaccharide Biosynthesis Protein SpsA, Chain A"/>
    <property type="match status" value="1"/>
</dbReference>
<feature type="transmembrane region" description="Helical" evidence="2">
    <location>
        <begin position="270"/>
        <end position="290"/>
    </location>
</feature>
<keyword evidence="3" id="KW-0808">Transferase</keyword>
<dbReference type="GO" id="GO:0016740">
    <property type="term" value="F:transferase activity"/>
    <property type="evidence" value="ECO:0007669"/>
    <property type="project" value="UniProtKB-KW"/>
</dbReference>
<feature type="transmembrane region" description="Helical" evidence="2">
    <location>
        <begin position="704"/>
        <end position="723"/>
    </location>
</feature>
<keyword evidence="2" id="KW-0472">Membrane</keyword>
<sequence length="1006" mass="105710">MRDRPGDPNTIRSMRPGVTAILVARDASRALERTIAALEGSSRLPERVVMVNLASTDSTLDIMRASEPDILLTLETDTTFGGAVAEAVAVLEEQGLHSEGDWLWLLAADNAPEHDALEQLLATAERNPSLEVTGPKLVRSDDAATLVEFGQSMLQNGESLRLREDELDQGQFDQDSDVLGVAAGGMLVRREPWLALDGFDPGLPAVDDALDFCTRVWLAGGRVLLTPSARVACDPEAPGTAAMNPSMSASAVAAARDTARVHRSLTKTPAPAFAVLRLLLIPIAILKGVWHLVRKRPRRILAELRSAARVTFGKTGAARSRAQFAKTRTESWAVIEPLLVSAEENQKTLGLQREELRALTHEERERYSLVGSGGLWVLLVSTLLGLGLALPLIGQTTLSGGGLLPLADSVGALWGRTGYGVRDVGDGAFGVADPFTYVLAVLGTLTFWHPSLSIVLLCLFALPLAAMGAWLLVARLTKRAGLRAFGAFAWMLAPPLLVALAEGRIAAVIAHLVLPWLIFSALSASRNWSRAAATGLLAAVAIASAPLLAVPLAVVWLVWLVIGGRGFLQRLLTAAPTLVLFAPLAVAQWNRGRPLALFADPGVPLASTAPDAWQLLLGFPTSLVADPSWAGGQLEAYPFAPIVAAVLVAPLFLLAVLAPGGRNWRAALFGLQLLLLGFVTSAAATRLGFAHVGVESISLWPGSAQSLMWLGAVVAAAATLGAIRARASHVLAGVTIAGIVLLAALPATAVARGDSLVGAGDGRSLPAIVDAQGRASDEVGTLVIVPLPSGAVEVRLERGTGDSLDSQSTLRATSVGFSSGDQRLAELAVNFASDSLFRPTEELHALGISYLLVPEGSSDAATMEGRLVSSLDANPGLRPAGATEFGALWQVVGPTLEPTDPSVAGPLDTANTGTTLGRWMLIVQGVLLALTLLTALPTGGLTARAADVRRREKTTGRPWYDLDGDDIDGGERMLRRDVTSLTVDDFEDDDDDVLGTGARGGDHDAR</sequence>